<dbReference type="InterPro" id="IPR036291">
    <property type="entry name" value="NAD(P)-bd_dom_sf"/>
</dbReference>
<protein>
    <recommendedName>
        <fullName evidence="3">Gfo/Idh/MocA-like oxidoreductase N-terminal domain-containing protein</fullName>
    </recommendedName>
</protein>
<evidence type="ECO:0000313" key="5">
    <source>
        <dbReference type="Proteomes" id="UP000319836"/>
    </source>
</evidence>
<dbReference type="PANTHER" id="PTHR43818">
    <property type="entry name" value="BCDNA.GH03377"/>
    <property type="match status" value="1"/>
</dbReference>
<name>A0A538U0Z9_UNCEI</name>
<gene>
    <name evidence="4" type="ORF">E6K80_11300</name>
</gene>
<dbReference type="AlphaFoldDB" id="A0A538U0Z9"/>
<dbReference type="Pfam" id="PF01408">
    <property type="entry name" value="GFO_IDH_MocA"/>
    <property type="match status" value="1"/>
</dbReference>
<organism evidence="4 5">
    <name type="scientific">Eiseniibacteriota bacterium</name>
    <dbReference type="NCBI Taxonomy" id="2212470"/>
    <lineage>
        <taxon>Bacteria</taxon>
        <taxon>Candidatus Eiseniibacteriota</taxon>
    </lineage>
</organism>
<feature type="non-terminal residue" evidence="4">
    <location>
        <position position="188"/>
    </location>
</feature>
<sequence length="188" mass="19815">MLPDRRRDLEPPHRGIGSRPLSGQARGAESSGASAARGRGLRRSPRAARARGAWPIARALSVREAAARLPGSRSSSRHPEGRGGKVAQEIGIAVVGTGDWGANLVRNFAALPGARLTRLCDSDADRLERTAAKYPQARPAARVEEVAADPEVQAAVVSSSAVHHHPLARTLLLAGKDVFVEKPLALSV</sequence>
<dbReference type="GO" id="GO:0000166">
    <property type="term" value="F:nucleotide binding"/>
    <property type="evidence" value="ECO:0007669"/>
    <property type="project" value="InterPro"/>
</dbReference>
<dbReference type="SUPFAM" id="SSF51735">
    <property type="entry name" value="NAD(P)-binding Rossmann-fold domains"/>
    <property type="match status" value="1"/>
</dbReference>
<dbReference type="EMBL" id="VBPA01000287">
    <property type="protein sequence ID" value="TMQ69570.1"/>
    <property type="molecule type" value="Genomic_DNA"/>
</dbReference>
<feature type="compositionally biased region" description="Basic and acidic residues" evidence="2">
    <location>
        <begin position="1"/>
        <end position="13"/>
    </location>
</feature>
<dbReference type="PANTHER" id="PTHR43818:SF11">
    <property type="entry name" value="BCDNA.GH03377"/>
    <property type="match status" value="1"/>
</dbReference>
<keyword evidence="1" id="KW-0560">Oxidoreductase</keyword>
<dbReference type="InterPro" id="IPR000683">
    <property type="entry name" value="Gfo/Idh/MocA-like_OxRdtase_N"/>
</dbReference>
<reference evidence="4 5" key="1">
    <citation type="journal article" date="2019" name="Nat. Microbiol.">
        <title>Mediterranean grassland soil C-N compound turnover is dependent on rainfall and depth, and is mediated by genomically divergent microorganisms.</title>
        <authorList>
            <person name="Diamond S."/>
            <person name="Andeer P.F."/>
            <person name="Li Z."/>
            <person name="Crits-Christoph A."/>
            <person name="Burstein D."/>
            <person name="Anantharaman K."/>
            <person name="Lane K.R."/>
            <person name="Thomas B.C."/>
            <person name="Pan C."/>
            <person name="Northen T.R."/>
            <person name="Banfield J.F."/>
        </authorList>
    </citation>
    <scope>NUCLEOTIDE SEQUENCE [LARGE SCALE GENOMIC DNA]</scope>
    <source>
        <strain evidence="4">WS_10</strain>
    </source>
</reference>
<dbReference type="Proteomes" id="UP000319836">
    <property type="component" value="Unassembled WGS sequence"/>
</dbReference>
<evidence type="ECO:0000256" key="2">
    <source>
        <dbReference type="SAM" id="MobiDB-lite"/>
    </source>
</evidence>
<feature type="domain" description="Gfo/Idh/MocA-like oxidoreductase N-terminal" evidence="3">
    <location>
        <begin position="91"/>
        <end position="188"/>
    </location>
</feature>
<dbReference type="GO" id="GO:0016491">
    <property type="term" value="F:oxidoreductase activity"/>
    <property type="evidence" value="ECO:0007669"/>
    <property type="project" value="UniProtKB-KW"/>
</dbReference>
<evidence type="ECO:0000256" key="1">
    <source>
        <dbReference type="ARBA" id="ARBA00023002"/>
    </source>
</evidence>
<evidence type="ECO:0000313" key="4">
    <source>
        <dbReference type="EMBL" id="TMQ69570.1"/>
    </source>
</evidence>
<dbReference type="Gene3D" id="3.40.50.720">
    <property type="entry name" value="NAD(P)-binding Rossmann-like Domain"/>
    <property type="match status" value="1"/>
</dbReference>
<dbReference type="InterPro" id="IPR050463">
    <property type="entry name" value="Gfo/Idh/MocA_oxidrdct_glycsds"/>
</dbReference>
<comment type="caution">
    <text evidence="4">The sequence shown here is derived from an EMBL/GenBank/DDBJ whole genome shotgun (WGS) entry which is preliminary data.</text>
</comment>
<feature type="compositionally biased region" description="Low complexity" evidence="2">
    <location>
        <begin position="22"/>
        <end position="38"/>
    </location>
</feature>
<feature type="region of interest" description="Disordered" evidence="2">
    <location>
        <begin position="1"/>
        <end position="52"/>
    </location>
</feature>
<evidence type="ECO:0000259" key="3">
    <source>
        <dbReference type="Pfam" id="PF01408"/>
    </source>
</evidence>
<proteinExistence type="predicted"/>
<feature type="compositionally biased region" description="Basic residues" evidence="2">
    <location>
        <begin position="39"/>
        <end position="49"/>
    </location>
</feature>
<accession>A0A538U0Z9</accession>